<gene>
    <name evidence="2" type="ORF">OM076_00165</name>
</gene>
<dbReference type="InterPro" id="IPR051321">
    <property type="entry name" value="PHA/PHB_synthase"/>
</dbReference>
<dbReference type="AlphaFoldDB" id="A0A9X3MP60"/>
<sequence>MLRARNGVRYVRGTHAPAVGATPKEVVWKRGKAEVWRYRNGPISHGPPVLIVHSLVSRSYILDLRPGNSLVEYLTAAGLDVYMLDWGVPDYLDADNDLERYVDFYLPRAVKAVLRESGSDEVTLMGYCLGGVLAAIYAAAHRQAPVRNLILMATPVDFDQMGAMVAFLRDGRLNADELVDDTGNVPADVLYSGFYMQAPTTEIAQKATLLDNLWNDEFVEGFQAMGQWSRDHVPFPGAMFRQLVEELVRKNVLMTGSIRLGDRKVNLADVRGNVLNAMAERDGVVPPAAVEPIMDLIGDPTRREELRLPGGHVTFGTGRSAVKHTMPRLTGWIIEHSDELPEAKEW</sequence>
<dbReference type="RefSeq" id="WP_270037251.1">
    <property type="nucleotide sequence ID" value="NZ_JAPDOD010000001.1"/>
</dbReference>
<reference evidence="2" key="1">
    <citation type="submission" date="2022-10" db="EMBL/GenBank/DDBJ databases">
        <title>The WGS of Solirubrobacter ginsenosidimutans DSM 21036.</title>
        <authorList>
            <person name="Jiang Z."/>
        </authorList>
    </citation>
    <scope>NUCLEOTIDE SEQUENCE</scope>
    <source>
        <strain evidence="2">DSM 21036</strain>
    </source>
</reference>
<accession>A0A9X3MP60</accession>
<dbReference type="PANTHER" id="PTHR36837">
    <property type="entry name" value="POLY(3-HYDROXYALKANOATE) POLYMERASE SUBUNIT PHAC"/>
    <property type="match status" value="1"/>
</dbReference>
<dbReference type="Gene3D" id="3.40.50.1820">
    <property type="entry name" value="alpha/beta hydrolase"/>
    <property type="match status" value="1"/>
</dbReference>
<dbReference type="SUPFAM" id="SSF53474">
    <property type="entry name" value="alpha/beta-Hydrolases"/>
    <property type="match status" value="1"/>
</dbReference>
<protein>
    <submittedName>
        <fullName evidence="2">Alpha/beta fold hydrolase</fullName>
    </submittedName>
</protein>
<name>A0A9X3MP60_9ACTN</name>
<organism evidence="2 3">
    <name type="scientific">Solirubrobacter ginsenosidimutans</name>
    <dbReference type="NCBI Taxonomy" id="490573"/>
    <lineage>
        <taxon>Bacteria</taxon>
        <taxon>Bacillati</taxon>
        <taxon>Actinomycetota</taxon>
        <taxon>Thermoleophilia</taxon>
        <taxon>Solirubrobacterales</taxon>
        <taxon>Solirubrobacteraceae</taxon>
        <taxon>Solirubrobacter</taxon>
    </lineage>
</organism>
<dbReference type="InterPro" id="IPR029058">
    <property type="entry name" value="AB_hydrolase_fold"/>
</dbReference>
<dbReference type="Pfam" id="PF00561">
    <property type="entry name" value="Abhydrolase_1"/>
    <property type="match status" value="1"/>
</dbReference>
<proteinExistence type="predicted"/>
<dbReference type="GO" id="GO:0016787">
    <property type="term" value="F:hydrolase activity"/>
    <property type="evidence" value="ECO:0007669"/>
    <property type="project" value="UniProtKB-KW"/>
</dbReference>
<dbReference type="PANTHER" id="PTHR36837:SF2">
    <property type="entry name" value="POLY(3-HYDROXYALKANOATE) POLYMERASE SUBUNIT PHAC"/>
    <property type="match status" value="1"/>
</dbReference>
<keyword evidence="2" id="KW-0378">Hydrolase</keyword>
<evidence type="ECO:0000313" key="3">
    <source>
        <dbReference type="Proteomes" id="UP001149140"/>
    </source>
</evidence>
<feature type="domain" description="AB hydrolase-1" evidence="1">
    <location>
        <begin position="47"/>
        <end position="315"/>
    </location>
</feature>
<dbReference type="EMBL" id="JAPDOD010000001">
    <property type="protein sequence ID" value="MDA0158660.1"/>
    <property type="molecule type" value="Genomic_DNA"/>
</dbReference>
<dbReference type="Proteomes" id="UP001149140">
    <property type="component" value="Unassembled WGS sequence"/>
</dbReference>
<dbReference type="InterPro" id="IPR000073">
    <property type="entry name" value="AB_hydrolase_1"/>
</dbReference>
<comment type="caution">
    <text evidence="2">The sequence shown here is derived from an EMBL/GenBank/DDBJ whole genome shotgun (WGS) entry which is preliminary data.</text>
</comment>
<evidence type="ECO:0000313" key="2">
    <source>
        <dbReference type="EMBL" id="MDA0158660.1"/>
    </source>
</evidence>
<evidence type="ECO:0000259" key="1">
    <source>
        <dbReference type="Pfam" id="PF00561"/>
    </source>
</evidence>
<keyword evidence="3" id="KW-1185">Reference proteome</keyword>